<dbReference type="Proteomes" id="UP000460650">
    <property type="component" value="Unassembled WGS sequence"/>
</dbReference>
<dbReference type="EMBL" id="WBWA01000037">
    <property type="protein sequence ID" value="KAB2662055.1"/>
    <property type="molecule type" value="Genomic_DNA"/>
</dbReference>
<name>A0A6N6QHE4_9HYPH</name>
<evidence type="ECO:0000313" key="1">
    <source>
        <dbReference type="EMBL" id="KAB2657825.1"/>
    </source>
</evidence>
<evidence type="ECO:0000313" key="2">
    <source>
        <dbReference type="EMBL" id="KAB2662055.1"/>
    </source>
</evidence>
<sequence length="59" mass="6687">MMIPVARESVEPLAAVTSPGLVSAKHQSLLHFVEQEPWSDDALMWRGLNCHRRRSMRSA</sequence>
<dbReference type="EMBL" id="WBVY01000002">
    <property type="protein sequence ID" value="KAB2657825.1"/>
    <property type="molecule type" value="Genomic_DNA"/>
</dbReference>
<dbReference type="Proteomes" id="UP000481643">
    <property type="component" value="Unassembled WGS sequence"/>
</dbReference>
<accession>A0A6N6QHE4</accession>
<evidence type="ECO:0000313" key="5">
    <source>
        <dbReference type="Proteomes" id="UP000460650"/>
    </source>
</evidence>
<organism evidence="1 5">
    <name type="scientific">Brucella tritici</name>
    <dbReference type="NCBI Taxonomy" id="94626"/>
    <lineage>
        <taxon>Bacteria</taxon>
        <taxon>Pseudomonadati</taxon>
        <taxon>Pseudomonadota</taxon>
        <taxon>Alphaproteobacteria</taxon>
        <taxon>Hyphomicrobiales</taxon>
        <taxon>Brucellaceae</taxon>
        <taxon>Brucella/Ochrobactrum group</taxon>
        <taxon>Brucella</taxon>
    </lineage>
</organism>
<comment type="caution">
    <text evidence="1">The sequence shown here is derived from an EMBL/GenBank/DDBJ whole genome shotgun (WGS) entry which is preliminary data.</text>
</comment>
<dbReference type="AlphaFoldDB" id="A0A6N6QHE4"/>
<gene>
    <name evidence="2" type="ORF">F9K91_23530</name>
    <name evidence="1" type="ORF">F9K94_06300</name>
    <name evidence="3" type="ORF">F9L08_14730</name>
</gene>
<evidence type="ECO:0000313" key="3">
    <source>
        <dbReference type="EMBL" id="KAB2684266.1"/>
    </source>
</evidence>
<proteinExistence type="predicted"/>
<evidence type="ECO:0000313" key="6">
    <source>
        <dbReference type="Proteomes" id="UP000481643"/>
    </source>
</evidence>
<protein>
    <submittedName>
        <fullName evidence="1">Transposase</fullName>
    </submittedName>
</protein>
<dbReference type="EMBL" id="WBVX01000014">
    <property type="protein sequence ID" value="KAB2684266.1"/>
    <property type="molecule type" value="Genomic_DNA"/>
</dbReference>
<keyword evidence="4" id="KW-1185">Reference proteome</keyword>
<dbReference type="Proteomes" id="UP000430843">
    <property type="component" value="Unassembled WGS sequence"/>
</dbReference>
<evidence type="ECO:0000313" key="4">
    <source>
        <dbReference type="Proteomes" id="UP000430843"/>
    </source>
</evidence>
<reference evidence="4 5" key="1">
    <citation type="submission" date="2019-09" db="EMBL/GenBank/DDBJ databases">
        <title>Taxonomic organization of the family Brucellaceae based on a phylogenomic approach.</title>
        <authorList>
            <person name="Leclercq S."/>
            <person name="Cloeckaert A."/>
            <person name="Zygmunt M.S."/>
        </authorList>
    </citation>
    <scope>NUCLEOTIDE SEQUENCE [LARGE SCALE GENOMIC DNA]</scope>
    <source>
        <strain evidence="2 4">LMG 18957</strain>
        <strain evidence="1 5">TA93</strain>
        <strain evidence="3 6">WS1830</strain>
    </source>
</reference>